<organism evidence="1 2">
    <name type="scientific">Tepidibacter hydrothermalis</name>
    <dbReference type="NCBI Taxonomy" id="3036126"/>
    <lineage>
        <taxon>Bacteria</taxon>
        <taxon>Bacillati</taxon>
        <taxon>Bacillota</taxon>
        <taxon>Clostridia</taxon>
        <taxon>Peptostreptococcales</taxon>
        <taxon>Peptostreptococcaceae</taxon>
        <taxon>Tepidibacter</taxon>
    </lineage>
</organism>
<reference evidence="1 2" key="1">
    <citation type="submission" date="2023-03" db="EMBL/GenBank/DDBJ databases">
        <title>Complete genome sequence of Tepidibacter sp. SWIR-1, isolated from a deep-sea hydrothermal vent.</title>
        <authorList>
            <person name="Li X."/>
        </authorList>
    </citation>
    <scope>NUCLEOTIDE SEQUENCE [LARGE SCALE GENOMIC DNA]</scope>
    <source>
        <strain evidence="1 2">SWIR-1</strain>
    </source>
</reference>
<proteinExistence type="predicted"/>
<dbReference type="EMBL" id="CP120733">
    <property type="protein sequence ID" value="WFD09919.1"/>
    <property type="molecule type" value="Genomic_DNA"/>
</dbReference>
<name>A0ABY8EEA9_9FIRM</name>
<sequence>MSFLFSKITNSRLMGTMGLRIARQIGNNRLDQYFLLDAEKVGIADYVSIKNGDERSLYEEEERLMGGLGSDRIFISEKEAMYLVNHFGNKNLRYNKEFPGYKDEYIEIIENKIDSVDYENLFIKISKKIETPVEFINYMTMRIIGGDYEALNFFSKYHIDDMNITDNEAVLLKNKVVPIKNNRYISEFIFEDDIYYRSKIGFNISDSNGHYKIESIIYIDKEEVDFNIVSNELMKEEYILVYNIENEFYKKFIYDNPKFMKSEFDSGVLVTEFKSNNNHVDKEVYYISGDINAIYYINDLQLVVATYDYDTKFEVEKALTEEYSEYINLDSEYKFENSLIYEFAQMGYDDFYDFIDE</sequence>
<dbReference type="RefSeq" id="WP_277731892.1">
    <property type="nucleotide sequence ID" value="NZ_CP120733.1"/>
</dbReference>
<gene>
    <name evidence="1" type="ORF">P4S50_16300</name>
</gene>
<evidence type="ECO:0000313" key="2">
    <source>
        <dbReference type="Proteomes" id="UP001222800"/>
    </source>
</evidence>
<evidence type="ECO:0000313" key="1">
    <source>
        <dbReference type="EMBL" id="WFD09919.1"/>
    </source>
</evidence>
<keyword evidence="2" id="KW-1185">Reference proteome</keyword>
<protein>
    <submittedName>
        <fullName evidence="1">Uncharacterized protein</fullName>
    </submittedName>
</protein>
<dbReference type="Proteomes" id="UP001222800">
    <property type="component" value="Chromosome"/>
</dbReference>
<accession>A0ABY8EEA9</accession>